<dbReference type="HOGENOM" id="CLU_1174761_0_0_6"/>
<keyword evidence="3 6" id="KW-0472">Membrane</keyword>
<dbReference type="Pfam" id="PF06788">
    <property type="entry name" value="UPF0257"/>
    <property type="match status" value="1"/>
</dbReference>
<reference evidence="7 8" key="1">
    <citation type="journal article" date="2012" name="J. Bacteriol.">
        <title>Complete genome sequence of Klebsiella oxytoca KCTC 1686, used in production of 2,3-butanediol.</title>
        <authorList>
            <person name="Shin S.H."/>
            <person name="Kim S."/>
            <person name="Kim J.Y."/>
            <person name="Lee S."/>
            <person name="Um Y."/>
            <person name="Oh M.K."/>
            <person name="Kim Y.R."/>
            <person name="Lee J."/>
            <person name="Yang K.S."/>
        </authorList>
    </citation>
    <scope>NUCLEOTIDE SEQUENCE [LARGE SCALE GENOMIC DNA]</scope>
    <source>
        <strain evidence="8">ATCC 8724 / DSM 4798 / JCM 20051 / NBRC 3318 / NRRL B-199 / KCTC 1686</strain>
    </source>
</reference>
<evidence type="ECO:0000256" key="1">
    <source>
        <dbReference type="ARBA" id="ARBA00022475"/>
    </source>
</evidence>
<evidence type="ECO:0000256" key="3">
    <source>
        <dbReference type="ARBA" id="ARBA00023136"/>
    </source>
</evidence>
<keyword evidence="5 6" id="KW-0449">Lipoprotein</keyword>
<evidence type="ECO:0000256" key="6">
    <source>
        <dbReference type="HAMAP-Rule" id="MF_01065"/>
    </source>
</evidence>
<evidence type="ECO:0000313" key="8">
    <source>
        <dbReference type="Proteomes" id="UP000007843"/>
    </source>
</evidence>
<dbReference type="AlphaFoldDB" id="A0A0H3HEU6"/>
<dbReference type="EMBL" id="CP003218">
    <property type="protein sequence ID" value="AEX06028.1"/>
    <property type="molecule type" value="Genomic_DNA"/>
</dbReference>
<name>A0A0H3HEU6_KLEM8</name>
<dbReference type="Proteomes" id="UP000007843">
    <property type="component" value="Chromosome"/>
</dbReference>
<evidence type="ECO:0000256" key="2">
    <source>
        <dbReference type="ARBA" id="ARBA00022729"/>
    </source>
</evidence>
<comment type="subcellular location">
    <subcellularLocation>
        <location evidence="6">Cell membrane</location>
        <topology evidence="6">Lipid-anchor</topology>
    </subcellularLocation>
</comment>
<dbReference type="InterPro" id="IPR010646">
    <property type="entry name" value="UPF0257"/>
</dbReference>
<organism evidence="7 8">
    <name type="scientific">Klebsiella michiganensis (strain ATCC 8724 / DSM 4798 / JCM 20051 / NBRC 3318 / NRRL B-199 / KCTC 1686 / BUCSAV 143 / CCM 1901)</name>
    <dbReference type="NCBI Taxonomy" id="1006551"/>
    <lineage>
        <taxon>Bacteria</taxon>
        <taxon>Pseudomonadati</taxon>
        <taxon>Pseudomonadota</taxon>
        <taxon>Gammaproteobacteria</taxon>
        <taxon>Enterobacterales</taxon>
        <taxon>Enterobacteriaceae</taxon>
        <taxon>Klebsiella/Raoultella group</taxon>
        <taxon>Klebsiella</taxon>
    </lineage>
</organism>
<keyword evidence="1 6" id="KW-1003">Cell membrane</keyword>
<dbReference type="PROSITE" id="PS51257">
    <property type="entry name" value="PROKAR_LIPOPROTEIN"/>
    <property type="match status" value="1"/>
</dbReference>
<comment type="similarity">
    <text evidence="6">Belongs to the UPF0257 family.</text>
</comment>
<dbReference type="GO" id="GO:0005886">
    <property type="term" value="C:plasma membrane"/>
    <property type="evidence" value="ECO:0007669"/>
    <property type="project" value="UniProtKB-SubCell"/>
</dbReference>
<accession>A0A0H3HEU6</accession>
<proteinExistence type="inferred from homology"/>
<evidence type="ECO:0000256" key="4">
    <source>
        <dbReference type="ARBA" id="ARBA00023139"/>
    </source>
</evidence>
<evidence type="ECO:0000256" key="5">
    <source>
        <dbReference type="ARBA" id="ARBA00023288"/>
    </source>
</evidence>
<dbReference type="RefSeq" id="WP_014229527.1">
    <property type="nucleotide sequence ID" value="NC_016612.1"/>
</dbReference>
<evidence type="ECO:0000313" key="7">
    <source>
        <dbReference type="EMBL" id="AEX06028.1"/>
    </source>
</evidence>
<dbReference type="KEGG" id="kox:KOX_21540"/>
<sequence length="236" mass="26299">MKKRLLLLLAVGALSACDEKGAPQAFTPEMASFSNEFEFDPLRGPVKAFSQTLYDEHDQVVKWVKGRLSSEGCFDLLAFEDRENKTGAALVLDANYYLDAQSHEKRLRLQGKCQLAEMPSAGVSWETDDNGFVVTARGKESTATYRYDREGYPLGKTTIAKGEQFTVASTPSSDPRKKMDYTAVSTFNDRALGNVSQTCDYDSHDNPVSCELKVVDDSVQPALTRHYTIKSTIDYY</sequence>
<gene>
    <name evidence="7" type="ordered locus">KOX_21540</name>
</gene>
<keyword evidence="4" id="KW-0564">Palmitate</keyword>
<dbReference type="HAMAP" id="MF_01065">
    <property type="entry name" value="UPF0257"/>
    <property type="match status" value="1"/>
</dbReference>
<protein>
    <recommendedName>
        <fullName evidence="6">UPF0257 lipoprotein KOX_21540</fullName>
    </recommendedName>
</protein>
<dbReference type="NCBIfam" id="NF002798">
    <property type="entry name" value="PRK02939.1"/>
    <property type="match status" value="1"/>
</dbReference>
<keyword evidence="2 6" id="KW-0732">Signal</keyword>